<reference evidence="2" key="2">
    <citation type="submission" date="2013-10" db="EMBL/GenBank/DDBJ databases">
        <authorList>
            <person name="Aslett M."/>
        </authorList>
    </citation>
    <scope>NUCLEOTIDE SEQUENCE [LARGE SCALE GENOMIC DNA]</scope>
    <source>
        <strain evidence="2">Houghton</strain>
    </source>
</reference>
<feature type="compositionally biased region" description="Low complexity" evidence="1">
    <location>
        <begin position="366"/>
        <end position="376"/>
    </location>
</feature>
<sequence length="450" mass="48445">MRRSPASPRGEKRESMSDGKGPPSRGPSSKSTPRGKSQKESAAVGEAKKGSESPRGNPPPPPEESYSPGHSSEEPSLCPSGDRAHQEVCPSRDGAHQEVCSSKDGAHQEVCPSKDGAHQEVCPSRDRAHQEVCPSRDRAHQEVCPSRDRDHQEACQPSPPHGSSVPQSPHRELPSPSGPAPAETPETTLQKQNFELMRQNNVLRQALLKYMSSEELLFLLAYSTTHSPSDAGEDSRSLQDHRHPLKGSITDPDAPPTEPETSQGDEEHWSKARNIDLPCVKDFFRAVKCCGLPSHEAPPVEAEGAPEAAAANSSPRESLTTHEGDTPTKDTSDSTPIAVDFDPFGSEKEDDTEAQTPPKEAESQRSSSSCCLCSVSSSTTSTNLQRRALEGVSLPPVPVLGVMSSPHRAASLGALNSALPHPRRPRAKRGSMFYPSTYRLAAFLPRAFPP</sequence>
<dbReference type="VEuPathDB" id="ToxoDB:EPH_0022970"/>
<reference evidence="2" key="1">
    <citation type="submission" date="2013-10" db="EMBL/GenBank/DDBJ databases">
        <title>Genomic analysis of the causative agents of coccidiosis in chickens.</title>
        <authorList>
            <person name="Reid A.J."/>
            <person name="Blake D."/>
            <person name="Billington K."/>
            <person name="Browne H."/>
            <person name="Dunn M."/>
            <person name="Hung S."/>
            <person name="Kawahara F."/>
            <person name="Miranda-Saavedra D."/>
            <person name="Mourier T."/>
            <person name="Nagra H."/>
            <person name="Otto T.D."/>
            <person name="Rawlings N."/>
            <person name="Sanchez A."/>
            <person name="Sanders M."/>
            <person name="Subramaniam C."/>
            <person name="Tay Y."/>
            <person name="Dear P."/>
            <person name="Doerig C."/>
            <person name="Gruber A."/>
            <person name="Parkinson J."/>
            <person name="Shirley M."/>
            <person name="Wan K.L."/>
            <person name="Berriman M."/>
            <person name="Tomley F."/>
            <person name="Pain A."/>
        </authorList>
    </citation>
    <scope>NUCLEOTIDE SEQUENCE [LARGE SCALE GENOMIC DNA]</scope>
    <source>
        <strain evidence="2">Houghton</strain>
    </source>
</reference>
<keyword evidence="3" id="KW-1185">Reference proteome</keyword>
<feature type="compositionally biased region" description="Basic and acidic residues" evidence="1">
    <location>
        <begin position="233"/>
        <end position="242"/>
    </location>
</feature>
<organism evidence="2 3">
    <name type="scientific">Eimeria praecox</name>
    <dbReference type="NCBI Taxonomy" id="51316"/>
    <lineage>
        <taxon>Eukaryota</taxon>
        <taxon>Sar</taxon>
        <taxon>Alveolata</taxon>
        <taxon>Apicomplexa</taxon>
        <taxon>Conoidasida</taxon>
        <taxon>Coccidia</taxon>
        <taxon>Eucoccidiorida</taxon>
        <taxon>Eimeriorina</taxon>
        <taxon>Eimeriidae</taxon>
        <taxon>Eimeria</taxon>
    </lineage>
</organism>
<feature type="region of interest" description="Disordered" evidence="1">
    <location>
        <begin position="225"/>
        <end position="270"/>
    </location>
</feature>
<proteinExistence type="predicted"/>
<gene>
    <name evidence="2" type="ORF">EPH_0022970</name>
</gene>
<evidence type="ECO:0000256" key="1">
    <source>
        <dbReference type="SAM" id="MobiDB-lite"/>
    </source>
</evidence>
<feature type="compositionally biased region" description="Basic and acidic residues" evidence="1">
    <location>
        <begin position="319"/>
        <end position="332"/>
    </location>
</feature>
<evidence type="ECO:0000313" key="2">
    <source>
        <dbReference type="EMBL" id="CDI86969.1"/>
    </source>
</evidence>
<feature type="compositionally biased region" description="Low complexity" evidence="1">
    <location>
        <begin position="19"/>
        <end position="35"/>
    </location>
</feature>
<name>U6H8D9_9EIME</name>
<accession>U6H8D9</accession>
<protein>
    <submittedName>
        <fullName evidence="2">Uncharacterized protein</fullName>
    </submittedName>
</protein>
<dbReference type="EMBL" id="HG696431">
    <property type="protein sequence ID" value="CDI86969.1"/>
    <property type="molecule type" value="Genomic_DNA"/>
</dbReference>
<feature type="compositionally biased region" description="Low complexity" evidence="1">
    <location>
        <begin position="297"/>
        <end position="311"/>
    </location>
</feature>
<feature type="compositionally biased region" description="Low complexity" evidence="1">
    <location>
        <begin position="64"/>
        <end position="76"/>
    </location>
</feature>
<evidence type="ECO:0000313" key="3">
    <source>
        <dbReference type="Proteomes" id="UP000018201"/>
    </source>
</evidence>
<dbReference type="OrthoDB" id="348269at2759"/>
<feature type="compositionally biased region" description="Basic and acidic residues" evidence="1">
    <location>
        <begin position="115"/>
        <end position="153"/>
    </location>
</feature>
<feature type="region of interest" description="Disordered" evidence="1">
    <location>
        <begin position="1"/>
        <end position="193"/>
    </location>
</feature>
<feature type="region of interest" description="Disordered" evidence="1">
    <location>
        <begin position="297"/>
        <end position="376"/>
    </location>
</feature>
<dbReference type="Proteomes" id="UP000018201">
    <property type="component" value="Unassembled WGS sequence"/>
</dbReference>
<dbReference type="AlphaFoldDB" id="U6H8D9"/>